<name>A0A482VQ27_ASBVE</name>
<sequence>MLYHFLHILGIISRIVNQYFEQMGIVRMNWAARSRDLSPIKHLKIAKLQQPPATFPEPTLTLTQVLEEADQKE</sequence>
<reference evidence="1 2" key="1">
    <citation type="submission" date="2017-03" db="EMBL/GenBank/DDBJ databases">
        <title>Genome of the blue death feigning beetle - Asbolus verrucosus.</title>
        <authorList>
            <person name="Rider S.D."/>
        </authorList>
    </citation>
    <scope>NUCLEOTIDE SEQUENCE [LARGE SCALE GENOMIC DNA]</scope>
    <source>
        <strain evidence="1">Butters</strain>
        <tissue evidence="1">Head and leg muscle</tissue>
    </source>
</reference>
<gene>
    <name evidence="1" type="ORF">BDFB_009944</name>
</gene>
<proteinExistence type="predicted"/>
<accession>A0A482VQ27</accession>
<protein>
    <submittedName>
        <fullName evidence="1">Uncharacterized protein</fullName>
    </submittedName>
</protein>
<evidence type="ECO:0000313" key="2">
    <source>
        <dbReference type="Proteomes" id="UP000292052"/>
    </source>
</evidence>
<feature type="non-terminal residue" evidence="1">
    <location>
        <position position="73"/>
    </location>
</feature>
<dbReference type="EMBL" id="QDEB01076342">
    <property type="protein sequence ID" value="RZC34834.1"/>
    <property type="molecule type" value="Genomic_DNA"/>
</dbReference>
<dbReference type="Proteomes" id="UP000292052">
    <property type="component" value="Unassembled WGS sequence"/>
</dbReference>
<comment type="caution">
    <text evidence="1">The sequence shown here is derived from an EMBL/GenBank/DDBJ whole genome shotgun (WGS) entry which is preliminary data.</text>
</comment>
<dbReference type="AlphaFoldDB" id="A0A482VQ27"/>
<organism evidence="1 2">
    <name type="scientific">Asbolus verrucosus</name>
    <name type="common">Desert ironclad beetle</name>
    <dbReference type="NCBI Taxonomy" id="1661398"/>
    <lineage>
        <taxon>Eukaryota</taxon>
        <taxon>Metazoa</taxon>
        <taxon>Ecdysozoa</taxon>
        <taxon>Arthropoda</taxon>
        <taxon>Hexapoda</taxon>
        <taxon>Insecta</taxon>
        <taxon>Pterygota</taxon>
        <taxon>Neoptera</taxon>
        <taxon>Endopterygota</taxon>
        <taxon>Coleoptera</taxon>
        <taxon>Polyphaga</taxon>
        <taxon>Cucujiformia</taxon>
        <taxon>Tenebrionidae</taxon>
        <taxon>Pimeliinae</taxon>
        <taxon>Asbolus</taxon>
    </lineage>
</organism>
<keyword evidence="2" id="KW-1185">Reference proteome</keyword>
<evidence type="ECO:0000313" key="1">
    <source>
        <dbReference type="EMBL" id="RZC34834.1"/>
    </source>
</evidence>